<dbReference type="OrthoDB" id="4379079at2759"/>
<name>A0A428NYK2_9HYPO</name>
<reference evidence="1 2" key="1">
    <citation type="submission" date="2017-06" db="EMBL/GenBank/DDBJ databases">
        <title>Comparative genomic analysis of Ambrosia Fusariam Clade fungi.</title>
        <authorList>
            <person name="Stajich J.E."/>
            <person name="Carrillo J."/>
            <person name="Kijimoto T."/>
            <person name="Eskalen A."/>
            <person name="O'Donnell K."/>
            <person name="Kasson M."/>
        </authorList>
    </citation>
    <scope>NUCLEOTIDE SEQUENCE [LARGE SCALE GENOMIC DNA]</scope>
    <source>
        <strain evidence="1 2">NRRL62584</strain>
    </source>
</reference>
<comment type="caution">
    <text evidence="1">The sequence shown here is derived from an EMBL/GenBank/DDBJ whole genome shotgun (WGS) entry which is preliminary data.</text>
</comment>
<keyword evidence="2" id="KW-1185">Reference proteome</keyword>
<gene>
    <name evidence="1" type="ORF">CEP54_014089</name>
</gene>
<organism evidence="1 2">
    <name type="scientific">Fusarium duplospermum</name>
    <dbReference type="NCBI Taxonomy" id="1325734"/>
    <lineage>
        <taxon>Eukaryota</taxon>
        <taxon>Fungi</taxon>
        <taxon>Dikarya</taxon>
        <taxon>Ascomycota</taxon>
        <taxon>Pezizomycotina</taxon>
        <taxon>Sordariomycetes</taxon>
        <taxon>Hypocreomycetidae</taxon>
        <taxon>Hypocreales</taxon>
        <taxon>Nectriaceae</taxon>
        <taxon>Fusarium</taxon>
        <taxon>Fusarium solani species complex</taxon>
    </lineage>
</organism>
<evidence type="ECO:0000313" key="2">
    <source>
        <dbReference type="Proteomes" id="UP000288168"/>
    </source>
</evidence>
<dbReference type="EMBL" id="NKCI01000251">
    <property type="protein sequence ID" value="RSL45898.1"/>
    <property type="molecule type" value="Genomic_DNA"/>
</dbReference>
<proteinExistence type="predicted"/>
<sequence>MESSAVPQPVTNPAGKVRILLQSATHLVPGSDRGEKLGFVRNIVCQHHWQRDFDRDQERLYPHGDNFGLKNRKCYFLIDHHGHDHTIKEEDVPVLWYKWTGESLVHVNEELPSKILKELKKWPFTWAGRKFHKAPKGPDGKYEPKIYREIIKSQPRLGNGVLNETRVVGSGIKPTSVMEAADVARDWQSWTSWDITGSCSQSCQTQ</sequence>
<protein>
    <submittedName>
        <fullName evidence="1">Uncharacterized protein</fullName>
    </submittedName>
</protein>
<accession>A0A428NYK2</accession>
<evidence type="ECO:0000313" key="1">
    <source>
        <dbReference type="EMBL" id="RSL45898.1"/>
    </source>
</evidence>
<dbReference type="AlphaFoldDB" id="A0A428NYK2"/>
<dbReference type="Proteomes" id="UP000288168">
    <property type="component" value="Unassembled WGS sequence"/>
</dbReference>